<reference evidence="1" key="1">
    <citation type="submission" date="2022-12" db="EMBL/GenBank/DDBJ databases">
        <title>Reference genome sequencing for broad-spectrum identification of bacterial and archaeal isolates by mass spectrometry.</title>
        <authorList>
            <person name="Sekiguchi Y."/>
            <person name="Tourlousse D.M."/>
        </authorList>
    </citation>
    <scope>NUCLEOTIDE SEQUENCE</scope>
    <source>
        <strain evidence="1">H2</strain>
    </source>
</reference>
<dbReference type="EMBL" id="BSDS01000001">
    <property type="protein sequence ID" value="GLI38240.1"/>
    <property type="molecule type" value="Genomic_DNA"/>
</dbReference>
<evidence type="ECO:0008006" key="3">
    <source>
        <dbReference type="Google" id="ProtNLM"/>
    </source>
</evidence>
<dbReference type="SUPFAM" id="SSF81301">
    <property type="entry name" value="Nucleotidyltransferase"/>
    <property type="match status" value="1"/>
</dbReference>
<protein>
    <recommendedName>
        <fullName evidence="3">Nucleotidyltransferase family protein</fullName>
    </recommendedName>
</protein>
<keyword evidence="2" id="KW-1185">Reference proteome</keyword>
<name>A0A9W6FZY2_9BACT</name>
<evidence type="ECO:0000313" key="1">
    <source>
        <dbReference type="EMBL" id="GLI38240.1"/>
    </source>
</evidence>
<dbReference type="Gene3D" id="3.30.460.40">
    <property type="match status" value="1"/>
</dbReference>
<dbReference type="InterPro" id="IPR043519">
    <property type="entry name" value="NT_sf"/>
</dbReference>
<organism evidence="1 2">
    <name type="scientific">Geobacter hydrogenophilus</name>
    <dbReference type="NCBI Taxonomy" id="40983"/>
    <lineage>
        <taxon>Bacteria</taxon>
        <taxon>Pseudomonadati</taxon>
        <taxon>Thermodesulfobacteriota</taxon>
        <taxon>Desulfuromonadia</taxon>
        <taxon>Geobacterales</taxon>
        <taxon>Geobacteraceae</taxon>
        <taxon>Geobacter</taxon>
    </lineage>
</organism>
<comment type="caution">
    <text evidence="1">The sequence shown here is derived from an EMBL/GenBank/DDBJ whole genome shotgun (WGS) entry which is preliminary data.</text>
</comment>
<dbReference type="Proteomes" id="UP001144352">
    <property type="component" value="Unassembled WGS sequence"/>
</dbReference>
<gene>
    <name evidence="1" type="ORF">GHYDROH2_17410</name>
</gene>
<sequence length="166" mass="19399">MTSFLSLFAALNRKKVRYLLAGGLAVNLYGIERSTGDIDLVVELEQHNLDKFVEVMQELGFKPKVPVPVEEFVRQEKRQEWMRDKGMQVFSFFDPKNPFILLDVFIEMPFDFSKVYDNRVKIRAGTTFVPLVPVSTLIEMKEKAGRPKDLADVYYLKQIEKEWENE</sequence>
<dbReference type="RefSeq" id="WP_214186015.1">
    <property type="nucleotide sequence ID" value="NZ_BSDS01000001.1"/>
</dbReference>
<dbReference type="Pfam" id="PF08843">
    <property type="entry name" value="AbiEii"/>
    <property type="match status" value="1"/>
</dbReference>
<proteinExistence type="predicted"/>
<evidence type="ECO:0000313" key="2">
    <source>
        <dbReference type="Proteomes" id="UP001144352"/>
    </source>
</evidence>
<dbReference type="AlphaFoldDB" id="A0A9W6FZY2"/>
<dbReference type="InterPro" id="IPR014942">
    <property type="entry name" value="AbiEii"/>
</dbReference>
<accession>A0A9W6FZY2</accession>